<evidence type="ECO:0000259" key="2">
    <source>
        <dbReference type="PROSITE" id="PS50234"/>
    </source>
</evidence>
<dbReference type="EMBL" id="SZPY01000004">
    <property type="protein sequence ID" value="TKI60896.1"/>
    <property type="molecule type" value="Genomic_DNA"/>
</dbReference>
<dbReference type="Pfam" id="PF13519">
    <property type="entry name" value="VWA_2"/>
    <property type="match status" value="1"/>
</dbReference>
<evidence type="ECO:0000256" key="1">
    <source>
        <dbReference type="SAM" id="Phobius"/>
    </source>
</evidence>
<dbReference type="RefSeq" id="WP_137067202.1">
    <property type="nucleotide sequence ID" value="NZ_CP040748.1"/>
</dbReference>
<accession>A0A4U2YIH2</accession>
<dbReference type="Proteomes" id="UP000307808">
    <property type="component" value="Unassembled WGS sequence"/>
</dbReference>
<gene>
    <name evidence="3" type="ORF">FC770_15475</name>
</gene>
<evidence type="ECO:0000313" key="4">
    <source>
        <dbReference type="Proteomes" id="UP000307808"/>
    </source>
</evidence>
<organism evidence="3 4">
    <name type="scientific">Nocardioides jishulii</name>
    <dbReference type="NCBI Taxonomy" id="2575440"/>
    <lineage>
        <taxon>Bacteria</taxon>
        <taxon>Bacillati</taxon>
        <taxon>Actinomycetota</taxon>
        <taxon>Actinomycetes</taxon>
        <taxon>Propionibacteriales</taxon>
        <taxon>Nocardioidaceae</taxon>
        <taxon>Nocardioides</taxon>
    </lineage>
</organism>
<reference evidence="3 4" key="1">
    <citation type="submission" date="2019-04" db="EMBL/GenBank/DDBJ databases">
        <authorList>
            <person name="Dong K."/>
        </authorList>
    </citation>
    <scope>NUCLEOTIDE SEQUENCE [LARGE SCALE GENOMIC DNA]</scope>
    <source>
        <strain evidence="4">dk3543</strain>
    </source>
</reference>
<dbReference type="InterPro" id="IPR036465">
    <property type="entry name" value="vWFA_dom_sf"/>
</dbReference>
<dbReference type="InterPro" id="IPR002035">
    <property type="entry name" value="VWF_A"/>
</dbReference>
<evidence type="ECO:0000313" key="3">
    <source>
        <dbReference type="EMBL" id="TKI60896.1"/>
    </source>
</evidence>
<feature type="domain" description="VWFA" evidence="2">
    <location>
        <begin position="71"/>
        <end position="268"/>
    </location>
</feature>
<keyword evidence="1" id="KW-0812">Transmembrane</keyword>
<keyword evidence="1" id="KW-0472">Membrane</keyword>
<sequence>MTWQPQWWLVVLAGAVAAALAVAASRRWSTASTTSRALDVVRVVAALGLVVVALRPSGEQERDVPVVAATDVVIMLDRTASMGALDHLGGSRMDGASADLIQGVAAAAGAHVTVIAFDDSARVLVPATTDVGSVVTTLGTVGWRPSAKATGSDVSVGVELARETLAKVASQRPRNTRVLVYAGDGEQTQSTPRTSFAPLAELVDEAWVLGYGTQAGGEMPVAPGSSERVKLRGSVQRSVLDEQALRAIAGEVEGTYVHRSGAGDLPDLVGPSATGGREVVPGAEYYWIVALGLTPLLGIHLWVTVRRWREMEEER</sequence>
<keyword evidence="1" id="KW-1133">Transmembrane helix</keyword>
<proteinExistence type="predicted"/>
<dbReference type="OrthoDB" id="9814325at2"/>
<comment type="caution">
    <text evidence="3">The sequence shown here is derived from an EMBL/GenBank/DDBJ whole genome shotgun (WGS) entry which is preliminary data.</text>
</comment>
<dbReference type="AlphaFoldDB" id="A0A4U2YIH2"/>
<protein>
    <submittedName>
        <fullName evidence="3">VWA domain-containing protein</fullName>
    </submittedName>
</protein>
<dbReference type="PROSITE" id="PS50234">
    <property type="entry name" value="VWFA"/>
    <property type="match status" value="1"/>
</dbReference>
<dbReference type="Gene3D" id="3.40.50.410">
    <property type="entry name" value="von Willebrand factor, type A domain"/>
    <property type="match status" value="1"/>
</dbReference>
<feature type="transmembrane region" description="Helical" evidence="1">
    <location>
        <begin position="6"/>
        <end position="25"/>
    </location>
</feature>
<keyword evidence="4" id="KW-1185">Reference proteome</keyword>
<dbReference type="CDD" id="cd00198">
    <property type="entry name" value="vWFA"/>
    <property type="match status" value="1"/>
</dbReference>
<dbReference type="SUPFAM" id="SSF53300">
    <property type="entry name" value="vWA-like"/>
    <property type="match status" value="1"/>
</dbReference>
<feature type="transmembrane region" description="Helical" evidence="1">
    <location>
        <begin position="285"/>
        <end position="305"/>
    </location>
</feature>
<name>A0A4U2YIH2_9ACTN</name>